<dbReference type="GO" id="GO:0002181">
    <property type="term" value="P:cytoplasmic translation"/>
    <property type="evidence" value="ECO:0007669"/>
    <property type="project" value="TreeGrafter"/>
</dbReference>
<keyword evidence="4 6" id="KW-0699">rRNA-binding</keyword>
<dbReference type="GO" id="GO:0019843">
    <property type="term" value="F:rRNA binding"/>
    <property type="evidence" value="ECO:0007669"/>
    <property type="project" value="UniProtKB-UniRule"/>
</dbReference>
<evidence type="ECO:0000256" key="1">
    <source>
        <dbReference type="ARBA" id="ARBA00009451"/>
    </source>
</evidence>
<dbReference type="Gene3D" id="3.90.470.10">
    <property type="entry name" value="Ribosomal protein L22/L17"/>
    <property type="match status" value="1"/>
</dbReference>
<dbReference type="SUPFAM" id="SSF54843">
    <property type="entry name" value="Ribosomal protein L22"/>
    <property type="match status" value="1"/>
</dbReference>
<dbReference type="GO" id="GO:0022625">
    <property type="term" value="C:cytosolic large ribosomal subunit"/>
    <property type="evidence" value="ECO:0007669"/>
    <property type="project" value="UniProtKB-UniRule"/>
</dbReference>
<dbReference type="AlphaFoldDB" id="A0A7C4D6U4"/>
<dbReference type="EMBL" id="DTBJ01000016">
    <property type="protein sequence ID" value="HGM58314.1"/>
    <property type="molecule type" value="Genomic_DNA"/>
</dbReference>
<organism evidence="7">
    <name type="scientific">Staphylothermus marinus</name>
    <dbReference type="NCBI Taxonomy" id="2280"/>
    <lineage>
        <taxon>Archaea</taxon>
        <taxon>Thermoproteota</taxon>
        <taxon>Thermoprotei</taxon>
        <taxon>Desulfurococcales</taxon>
        <taxon>Desulfurococcaceae</taxon>
        <taxon>Staphylothermus</taxon>
    </lineage>
</organism>
<reference evidence="7" key="1">
    <citation type="journal article" date="2020" name="mSystems">
        <title>Genome- and Community-Level Interaction Insights into Carbon Utilization and Element Cycling Functions of Hydrothermarchaeota in Hydrothermal Sediment.</title>
        <authorList>
            <person name="Zhou Z."/>
            <person name="Liu Y."/>
            <person name="Xu W."/>
            <person name="Pan J."/>
            <person name="Luo Z.H."/>
            <person name="Li M."/>
        </authorList>
    </citation>
    <scope>NUCLEOTIDE SEQUENCE [LARGE SCALE GENOMIC DNA]</scope>
    <source>
        <strain evidence="8">SpSt-622</strain>
        <strain evidence="7">SpSt-642</strain>
    </source>
</reference>
<dbReference type="GO" id="GO:0003735">
    <property type="term" value="F:structural constituent of ribosome"/>
    <property type="evidence" value="ECO:0007669"/>
    <property type="project" value="UniProtKB-UniRule"/>
</dbReference>
<accession>A0A7C4D6U4</accession>
<evidence type="ECO:0000256" key="5">
    <source>
        <dbReference type="RuleBase" id="RU004005"/>
    </source>
</evidence>
<dbReference type="CDD" id="cd00336">
    <property type="entry name" value="Ribosomal_L22"/>
    <property type="match status" value="1"/>
</dbReference>
<dbReference type="InterPro" id="IPR018260">
    <property type="entry name" value="Ribosomal_uL22_CS"/>
</dbReference>
<dbReference type="InterPro" id="IPR005721">
    <property type="entry name" value="Ribosomal_uL22_euk/arc"/>
</dbReference>
<name>A0A7C4D6U4_STAMA</name>
<comment type="subunit">
    <text evidence="4 6">Part of the 50S ribosomal subunit.</text>
</comment>
<evidence type="ECO:0000256" key="6">
    <source>
        <dbReference type="RuleBase" id="RU004007"/>
    </source>
</evidence>
<keyword evidence="4 6" id="KW-0694">RNA-binding</keyword>
<keyword evidence="3 4" id="KW-0687">Ribonucleoprotein</keyword>
<evidence type="ECO:0000313" key="7">
    <source>
        <dbReference type="EMBL" id="HGM58314.1"/>
    </source>
</evidence>
<comment type="function">
    <text evidence="4 6">This protein binds specifically to 23S rRNA. It makes multiple contacts with different domains of the 23S rRNA in the assembled 50S subunit and ribosome.</text>
</comment>
<dbReference type="PROSITE" id="PS00464">
    <property type="entry name" value="RIBOSOMAL_L22"/>
    <property type="match status" value="1"/>
</dbReference>
<proteinExistence type="inferred from homology"/>
<keyword evidence="2 4" id="KW-0689">Ribosomal protein</keyword>
<evidence type="ECO:0000256" key="2">
    <source>
        <dbReference type="ARBA" id="ARBA00022980"/>
    </source>
</evidence>
<evidence type="ECO:0000256" key="3">
    <source>
        <dbReference type="ARBA" id="ARBA00023274"/>
    </source>
</evidence>
<protein>
    <recommendedName>
        <fullName evidence="4">Large ribosomal subunit protein uL22</fullName>
    </recommendedName>
</protein>
<dbReference type="NCBIfam" id="TIGR01038">
    <property type="entry name" value="uL22_arch_euk"/>
    <property type="match status" value="1"/>
</dbReference>
<comment type="similarity">
    <text evidence="1 4 5">Belongs to the universal ribosomal protein uL22 family.</text>
</comment>
<evidence type="ECO:0000256" key="4">
    <source>
        <dbReference type="HAMAP-Rule" id="MF_01331"/>
    </source>
</evidence>
<comment type="function">
    <text evidence="4">The globular domain of the protein is located near the polypeptide exit tunnel on the outside of the subunit, while an extended beta-hairpin is found that lines the wall of the exit tunnel in the center of the 70S ribosome.</text>
</comment>
<gene>
    <name evidence="4" type="primary">rpl22</name>
    <name evidence="8" type="ORF">ENT92_01625</name>
    <name evidence="7" type="ORF">ENU14_01815</name>
</gene>
<dbReference type="EMBL" id="DTAN01000064">
    <property type="protein sequence ID" value="HGU64903.1"/>
    <property type="molecule type" value="Genomic_DNA"/>
</dbReference>
<comment type="caution">
    <text evidence="7">The sequence shown here is derived from an EMBL/GenBank/DDBJ whole genome shotgun (WGS) entry which is preliminary data.</text>
</comment>
<dbReference type="HAMAP" id="MF_01331_A">
    <property type="entry name" value="Ribosomal_uL22_A"/>
    <property type="match status" value="1"/>
</dbReference>
<dbReference type="InterPro" id="IPR001063">
    <property type="entry name" value="Ribosomal_uL22"/>
</dbReference>
<dbReference type="PANTHER" id="PTHR11593">
    <property type="entry name" value="60S RIBOSOMAL PROTEIN L17"/>
    <property type="match status" value="1"/>
</dbReference>
<dbReference type="Pfam" id="PF00237">
    <property type="entry name" value="Ribosomal_L22"/>
    <property type="match status" value="1"/>
</dbReference>
<sequence length="158" mass="18300">MPTWHYSYKVRDESRIAKAVYLDIPVSVKIMREVVAAIRGLKTSEAKKLLEDVIKFKQAIPFKRYKGKIAHRRGLADKYKWPIGRYPVKAAKYILELINTVEANAENKGLDREKLVIKHIAAHKGLTLKRYMPRAFGRATPKFRRTSHVEIVVEEART</sequence>
<dbReference type="PANTHER" id="PTHR11593:SF10">
    <property type="entry name" value="60S RIBOSOMAL PROTEIN L17"/>
    <property type="match status" value="1"/>
</dbReference>
<dbReference type="InterPro" id="IPR036394">
    <property type="entry name" value="Ribosomal_uL22_sf"/>
</dbReference>
<dbReference type="InterPro" id="IPR057265">
    <property type="entry name" value="Ribosomal_uL22_arc-type"/>
</dbReference>
<dbReference type="NCBIfam" id="NF003260">
    <property type="entry name" value="PRK04223.1"/>
    <property type="match status" value="1"/>
</dbReference>
<evidence type="ECO:0000313" key="8">
    <source>
        <dbReference type="EMBL" id="HGU64903.1"/>
    </source>
</evidence>